<name>A0A382FFC1_9ZZZZ</name>
<gene>
    <name evidence="1" type="ORF">METZ01_LOCUS214186</name>
</gene>
<accession>A0A382FFC1</accession>
<evidence type="ECO:0008006" key="2">
    <source>
        <dbReference type="Google" id="ProtNLM"/>
    </source>
</evidence>
<dbReference type="InterPro" id="IPR029032">
    <property type="entry name" value="AhpD-like"/>
</dbReference>
<proteinExistence type="predicted"/>
<protein>
    <recommendedName>
        <fullName evidence="2">Carboxymuconolactone decarboxylase-like domain-containing protein</fullName>
    </recommendedName>
</protein>
<dbReference type="AlphaFoldDB" id="A0A382FFC1"/>
<dbReference type="EMBL" id="UINC01049486">
    <property type="protein sequence ID" value="SVB61332.1"/>
    <property type="molecule type" value="Genomic_DNA"/>
</dbReference>
<dbReference type="SUPFAM" id="SSF69118">
    <property type="entry name" value="AhpD-like"/>
    <property type="match status" value="1"/>
</dbReference>
<organism evidence="1">
    <name type="scientific">marine metagenome</name>
    <dbReference type="NCBI Taxonomy" id="408172"/>
    <lineage>
        <taxon>unclassified sequences</taxon>
        <taxon>metagenomes</taxon>
        <taxon>ecological metagenomes</taxon>
    </lineage>
</organism>
<evidence type="ECO:0000313" key="1">
    <source>
        <dbReference type="EMBL" id="SVB61332.1"/>
    </source>
</evidence>
<reference evidence="1" key="1">
    <citation type="submission" date="2018-05" db="EMBL/GenBank/DDBJ databases">
        <authorList>
            <person name="Lanie J.A."/>
            <person name="Ng W.-L."/>
            <person name="Kazmierczak K.M."/>
            <person name="Andrzejewski T.M."/>
            <person name="Davidsen T.M."/>
            <person name="Wayne K.J."/>
            <person name="Tettelin H."/>
            <person name="Glass J.I."/>
            <person name="Rusch D."/>
            <person name="Podicherti R."/>
            <person name="Tsui H.-C.T."/>
            <person name="Winkler M.E."/>
        </authorList>
    </citation>
    <scope>NUCLEOTIDE SEQUENCE</scope>
</reference>
<sequence>MVRIIPLKKNEAPEEVRTQIQAADDVFGIQSVSAGIQAYCPPILNASRALSAAPNESNQLSAELRSLVCMRAAQIVLCPF</sequence>